<proteinExistence type="predicted"/>
<dbReference type="Pfam" id="PF10536">
    <property type="entry name" value="PMD"/>
    <property type="match status" value="1"/>
</dbReference>
<sequence>MYNAIHLSSWYPSTTSKSSGKSLRTWPSVSEVYLAWLDRVEATYVDLWREVGIYEAIQLFRKPPIADNLLLAAALCFWSPVSNVFLFRVGPFTPTLLDVAAIVGLRPHDITLSMAYNPDRVADFEAHLGLTDLADTKFIRRFTGQSPAAVTKKEHTTFLLHWLCHNLFCTRSQKINRDFVPIAVG</sequence>
<name>A0A6V7NIU5_ANACO</name>
<dbReference type="PANTHER" id="PTHR46033">
    <property type="entry name" value="PROTEIN MAIN-LIKE 2"/>
    <property type="match status" value="1"/>
</dbReference>
<organism evidence="2">
    <name type="scientific">Ananas comosus var. bracteatus</name>
    <name type="common">red pineapple</name>
    <dbReference type="NCBI Taxonomy" id="296719"/>
    <lineage>
        <taxon>Eukaryota</taxon>
        <taxon>Viridiplantae</taxon>
        <taxon>Streptophyta</taxon>
        <taxon>Embryophyta</taxon>
        <taxon>Tracheophyta</taxon>
        <taxon>Spermatophyta</taxon>
        <taxon>Magnoliopsida</taxon>
        <taxon>Liliopsida</taxon>
        <taxon>Poales</taxon>
        <taxon>Bromeliaceae</taxon>
        <taxon>Bromelioideae</taxon>
        <taxon>Ananas</taxon>
    </lineage>
</organism>
<accession>A0A6V7NIU5</accession>
<feature type="domain" description="Aminotransferase-like plant mobile" evidence="1">
    <location>
        <begin position="52"/>
        <end position="184"/>
    </location>
</feature>
<dbReference type="AlphaFoldDB" id="A0A6V7NIU5"/>
<dbReference type="EMBL" id="LR862139">
    <property type="protein sequence ID" value="CAD1818522.1"/>
    <property type="molecule type" value="Genomic_DNA"/>
</dbReference>
<reference evidence="2" key="1">
    <citation type="submission" date="2020-07" db="EMBL/GenBank/DDBJ databases">
        <authorList>
            <person name="Lin J."/>
        </authorList>
    </citation>
    <scope>NUCLEOTIDE SEQUENCE</scope>
</reference>
<dbReference type="InterPro" id="IPR019557">
    <property type="entry name" value="AminoTfrase-like_pln_mobile"/>
</dbReference>
<dbReference type="PANTHER" id="PTHR46033:SF67">
    <property type="entry name" value="AMINOTRANSFERASE-LIKE, PLANT MOBILE DOMAIN FAMILY PROTEIN"/>
    <property type="match status" value="1"/>
</dbReference>
<gene>
    <name evidence="2" type="ORF">CB5_LOCUS1733</name>
</gene>
<dbReference type="GO" id="GO:0010073">
    <property type="term" value="P:meristem maintenance"/>
    <property type="evidence" value="ECO:0007669"/>
    <property type="project" value="InterPro"/>
</dbReference>
<evidence type="ECO:0000259" key="1">
    <source>
        <dbReference type="Pfam" id="PF10536"/>
    </source>
</evidence>
<protein>
    <recommendedName>
        <fullName evidence="1">Aminotransferase-like plant mobile domain-containing protein</fullName>
    </recommendedName>
</protein>
<evidence type="ECO:0000313" key="2">
    <source>
        <dbReference type="EMBL" id="CAD1818522.1"/>
    </source>
</evidence>
<dbReference type="InterPro" id="IPR044824">
    <property type="entry name" value="MAIN-like"/>
</dbReference>